<gene>
    <name evidence="1" type="ORF">DI487_11580</name>
</gene>
<sequence>MRVEINQLNYMNNSIFFKRSVALILLATLGGFTGSCKKEASEEEKKEPKPGSEVMVSQNAITPEEFPDNLNIDGFHFPEDSLKIYQWLADQDTIQINKHAWGIWAGLTEKSNQVYKGDTLLVYETWLGVKELADMSANSDKEGGCTKTKTERAHLSIPKQFIHAQVFAKQKAVIDTTFNVFESVSYNPAAACFATSNLIFNQSVLDSYNKTDGIGKIPDFPANSITTKPVYYAGKPDDNGLIRVPVWPGMPSKPQVFGYDDWHTYVYVDINNSQPERTLVPVVGENPSGEQITNASCNVSDFINFKLDSAAAAYLNEHQDKGNDNFKAGDLVFLVAMHVGTKEISNWTWQTYFWSYDPQNPFFPSSKFQADLRPGIITGAAANYSVSSCYAMVWPNQPISGGTDKNATPIVSFNPYLEGSFGPNVFSVKNNFRKDFQYGIQTNCMTCHALATAKGNVGYATDQYIDMKDMSLFKNQVQLDFAWSIQGNINTNK</sequence>
<dbReference type="EMBL" id="CP029463">
    <property type="protein sequence ID" value="AWM14434.1"/>
    <property type="molecule type" value="Genomic_DNA"/>
</dbReference>
<dbReference type="KEGG" id="fse:DI487_11580"/>
<proteinExistence type="predicted"/>
<name>A0A2U8QX27_9FLAO</name>
<reference evidence="1 2" key="1">
    <citation type="submission" date="2018-05" db="EMBL/GenBank/DDBJ databases">
        <title>Flavobacterium sp. MEBiC07310.</title>
        <authorList>
            <person name="Baek K."/>
        </authorList>
    </citation>
    <scope>NUCLEOTIDE SEQUENCE [LARGE SCALE GENOMIC DNA]</scope>
    <source>
        <strain evidence="1 2">MEBiC07310</strain>
    </source>
</reference>
<keyword evidence="2" id="KW-1185">Reference proteome</keyword>
<organism evidence="1 2">
    <name type="scientific">Flavobacterium sediminis</name>
    <dbReference type="NCBI Taxonomy" id="2201181"/>
    <lineage>
        <taxon>Bacteria</taxon>
        <taxon>Pseudomonadati</taxon>
        <taxon>Bacteroidota</taxon>
        <taxon>Flavobacteriia</taxon>
        <taxon>Flavobacteriales</taxon>
        <taxon>Flavobacteriaceae</taxon>
        <taxon>Flavobacterium</taxon>
    </lineage>
</organism>
<accession>A0A2U8QX27</accession>
<evidence type="ECO:0000313" key="2">
    <source>
        <dbReference type="Proteomes" id="UP000245429"/>
    </source>
</evidence>
<dbReference type="AlphaFoldDB" id="A0A2U8QX27"/>
<dbReference type="Proteomes" id="UP000245429">
    <property type="component" value="Chromosome"/>
</dbReference>
<protein>
    <submittedName>
        <fullName evidence="1">Uncharacterized protein</fullName>
    </submittedName>
</protein>
<evidence type="ECO:0000313" key="1">
    <source>
        <dbReference type="EMBL" id="AWM14434.1"/>
    </source>
</evidence>